<gene>
    <name evidence="2" type="ORF">A2V54_00665</name>
</gene>
<dbReference type="AlphaFoldDB" id="A0A1F4UI53"/>
<evidence type="ECO:0000313" key="2">
    <source>
        <dbReference type="EMBL" id="OGC44655.1"/>
    </source>
</evidence>
<dbReference type="Gene3D" id="3.60.21.10">
    <property type="match status" value="1"/>
</dbReference>
<evidence type="ECO:0000313" key="3">
    <source>
        <dbReference type="Proteomes" id="UP000176583"/>
    </source>
</evidence>
<feature type="domain" description="Calcineurin-like phosphoesterase" evidence="1">
    <location>
        <begin position="3"/>
        <end position="181"/>
    </location>
</feature>
<protein>
    <recommendedName>
        <fullName evidence="1">Calcineurin-like phosphoesterase domain-containing protein</fullName>
    </recommendedName>
</protein>
<dbReference type="STRING" id="1802613.A2V54_00665"/>
<evidence type="ECO:0000259" key="1">
    <source>
        <dbReference type="Pfam" id="PF00149"/>
    </source>
</evidence>
<dbReference type="InterPro" id="IPR029052">
    <property type="entry name" value="Metallo-depent_PP-like"/>
</dbReference>
<dbReference type="InterPro" id="IPR004843">
    <property type="entry name" value="Calcineurin-like_PHP"/>
</dbReference>
<accession>A0A1F4UI53</accession>
<sequence>MLVAFSDVHLTSRFDQRKFNYLFNLIKGSDRVVIVGDWWDGHRCSFGQFIRSPWRALFPLLKSRDTIYIHGNHDLEEWCDERVNLFSNHQAGEIDLQVGSFNLHFEHGQKIAPDPITKNPGILRIPFIGWADYLFLEVFLTSLFGDRWINYRGRTCAELLKARAAESAKNGQWLVCGHSHIAEIDPTIKYVNCGFIGLGRAQYLRVDRYSINVVRSHY</sequence>
<proteinExistence type="predicted"/>
<dbReference type="EMBL" id="MEUW01000013">
    <property type="protein sequence ID" value="OGC44655.1"/>
    <property type="molecule type" value="Genomic_DNA"/>
</dbReference>
<reference evidence="2 3" key="1">
    <citation type="journal article" date="2016" name="Nat. Commun.">
        <title>Thousands of microbial genomes shed light on interconnected biogeochemical processes in an aquifer system.</title>
        <authorList>
            <person name="Anantharaman K."/>
            <person name="Brown C.T."/>
            <person name="Hug L.A."/>
            <person name="Sharon I."/>
            <person name="Castelle C.J."/>
            <person name="Probst A.J."/>
            <person name="Thomas B.C."/>
            <person name="Singh A."/>
            <person name="Wilkins M.J."/>
            <person name="Karaoz U."/>
            <person name="Brodie E.L."/>
            <person name="Williams K.H."/>
            <person name="Hubbard S.S."/>
            <person name="Banfield J.F."/>
        </authorList>
    </citation>
    <scope>NUCLEOTIDE SEQUENCE [LARGE SCALE GENOMIC DNA]</scope>
</reference>
<organism evidence="2 3">
    <name type="scientific">candidate division WWE3 bacterium RBG_19FT_COMBO_53_11</name>
    <dbReference type="NCBI Taxonomy" id="1802613"/>
    <lineage>
        <taxon>Bacteria</taxon>
        <taxon>Katanobacteria</taxon>
    </lineage>
</organism>
<name>A0A1F4UI53_UNCKA</name>
<comment type="caution">
    <text evidence="2">The sequence shown here is derived from an EMBL/GenBank/DDBJ whole genome shotgun (WGS) entry which is preliminary data.</text>
</comment>
<dbReference type="Pfam" id="PF00149">
    <property type="entry name" value="Metallophos"/>
    <property type="match status" value="1"/>
</dbReference>
<dbReference type="Proteomes" id="UP000176583">
    <property type="component" value="Unassembled WGS sequence"/>
</dbReference>
<dbReference type="SUPFAM" id="SSF56300">
    <property type="entry name" value="Metallo-dependent phosphatases"/>
    <property type="match status" value="1"/>
</dbReference>